<organism evidence="1 2">
    <name type="scientific">Piloderma croceum (strain F 1598)</name>
    <dbReference type="NCBI Taxonomy" id="765440"/>
    <lineage>
        <taxon>Eukaryota</taxon>
        <taxon>Fungi</taxon>
        <taxon>Dikarya</taxon>
        <taxon>Basidiomycota</taxon>
        <taxon>Agaricomycotina</taxon>
        <taxon>Agaricomycetes</taxon>
        <taxon>Agaricomycetidae</taxon>
        <taxon>Atheliales</taxon>
        <taxon>Atheliaceae</taxon>
        <taxon>Piloderma</taxon>
    </lineage>
</organism>
<dbReference type="AlphaFoldDB" id="A0A0C3F4H3"/>
<reference evidence="1 2" key="1">
    <citation type="submission" date="2014-04" db="EMBL/GenBank/DDBJ databases">
        <authorList>
            <consortium name="DOE Joint Genome Institute"/>
            <person name="Kuo A."/>
            <person name="Tarkka M."/>
            <person name="Buscot F."/>
            <person name="Kohler A."/>
            <person name="Nagy L.G."/>
            <person name="Floudas D."/>
            <person name="Copeland A."/>
            <person name="Barry K.W."/>
            <person name="Cichocki N."/>
            <person name="Veneault-Fourrey C."/>
            <person name="LaButti K."/>
            <person name="Lindquist E.A."/>
            <person name="Lipzen A."/>
            <person name="Lundell T."/>
            <person name="Morin E."/>
            <person name="Murat C."/>
            <person name="Sun H."/>
            <person name="Tunlid A."/>
            <person name="Henrissat B."/>
            <person name="Grigoriev I.V."/>
            <person name="Hibbett D.S."/>
            <person name="Martin F."/>
            <person name="Nordberg H.P."/>
            <person name="Cantor M.N."/>
            <person name="Hua S.X."/>
        </authorList>
    </citation>
    <scope>NUCLEOTIDE SEQUENCE [LARGE SCALE GENOMIC DNA]</scope>
    <source>
        <strain evidence="1 2">F 1598</strain>
    </source>
</reference>
<evidence type="ECO:0000313" key="1">
    <source>
        <dbReference type="EMBL" id="KIM74791.1"/>
    </source>
</evidence>
<gene>
    <name evidence="1" type="ORF">PILCRDRAFT_693808</name>
</gene>
<dbReference type="EMBL" id="KN833055">
    <property type="protein sequence ID" value="KIM74791.1"/>
    <property type="molecule type" value="Genomic_DNA"/>
</dbReference>
<sequence length="121" mass="13515">MDCECRDVGFAEAPSTRSVAISIISIAAVIPSWSTIIMTTSVHEGHWTIQDPESHTQVVADCKPARIMSTTTFRTTNVCIVPSYFANLDIYIKPLGSFKRLNLNRRKVCSRFAILLRVRGI</sequence>
<name>A0A0C3F4H3_PILCF</name>
<reference evidence="2" key="2">
    <citation type="submission" date="2015-01" db="EMBL/GenBank/DDBJ databases">
        <title>Evolutionary Origins and Diversification of the Mycorrhizal Mutualists.</title>
        <authorList>
            <consortium name="DOE Joint Genome Institute"/>
            <consortium name="Mycorrhizal Genomics Consortium"/>
            <person name="Kohler A."/>
            <person name="Kuo A."/>
            <person name="Nagy L.G."/>
            <person name="Floudas D."/>
            <person name="Copeland A."/>
            <person name="Barry K.W."/>
            <person name="Cichocki N."/>
            <person name="Veneault-Fourrey C."/>
            <person name="LaButti K."/>
            <person name="Lindquist E.A."/>
            <person name="Lipzen A."/>
            <person name="Lundell T."/>
            <person name="Morin E."/>
            <person name="Murat C."/>
            <person name="Riley R."/>
            <person name="Ohm R."/>
            <person name="Sun H."/>
            <person name="Tunlid A."/>
            <person name="Henrissat B."/>
            <person name="Grigoriev I.V."/>
            <person name="Hibbett D.S."/>
            <person name="Martin F."/>
        </authorList>
    </citation>
    <scope>NUCLEOTIDE SEQUENCE [LARGE SCALE GENOMIC DNA]</scope>
    <source>
        <strain evidence="2">F 1598</strain>
    </source>
</reference>
<keyword evidence="2" id="KW-1185">Reference proteome</keyword>
<evidence type="ECO:0000313" key="2">
    <source>
        <dbReference type="Proteomes" id="UP000054166"/>
    </source>
</evidence>
<dbReference type="Proteomes" id="UP000054166">
    <property type="component" value="Unassembled WGS sequence"/>
</dbReference>
<proteinExistence type="predicted"/>
<accession>A0A0C3F4H3</accession>
<dbReference type="HOGENOM" id="CLU_2038924_0_0_1"/>
<dbReference type="InParanoid" id="A0A0C3F4H3"/>
<protein>
    <submittedName>
        <fullName evidence="1">Uncharacterized protein</fullName>
    </submittedName>
</protein>